<comment type="caution">
    <text evidence="2">The sequence shown here is derived from an EMBL/GenBank/DDBJ whole genome shotgun (WGS) entry which is preliminary data.</text>
</comment>
<sequence>MARLTSTVNINLGGALEALSFFGIPNPVDWLSDADGDPEAIQQRTTAFIEAAQTMSDCADELKAGQQNLSWSGSAADVFGDILGAIWEGFKACVEFILWIPEIVLQIVDWILDLFRWVLNLVILVCTTICAIYVALCAVIAALSATGVGTAGIPAAITEAWTAAWAATKAGWVGTLGCYALIATVLAAAIRLLDWVVDKLVELLNDWREGLGDRLPTVPDWEPGVPPAFPV</sequence>
<protein>
    <submittedName>
        <fullName evidence="2">Uncharacterized protein</fullName>
    </submittedName>
</protein>
<dbReference type="Proteomes" id="UP000256485">
    <property type="component" value="Unassembled WGS sequence"/>
</dbReference>
<name>A0A3D9V693_THECX</name>
<keyword evidence="1" id="KW-0812">Transmembrane</keyword>
<dbReference type="AlphaFoldDB" id="A0A3D9V693"/>
<feature type="transmembrane region" description="Helical" evidence="1">
    <location>
        <begin position="170"/>
        <end position="193"/>
    </location>
</feature>
<keyword evidence="1" id="KW-0472">Membrane</keyword>
<evidence type="ECO:0000313" key="2">
    <source>
        <dbReference type="EMBL" id="REF36223.1"/>
    </source>
</evidence>
<accession>A0A3D9V693</accession>
<organism evidence="2 3">
    <name type="scientific">Thermasporomyces composti</name>
    <dbReference type="NCBI Taxonomy" id="696763"/>
    <lineage>
        <taxon>Bacteria</taxon>
        <taxon>Bacillati</taxon>
        <taxon>Actinomycetota</taxon>
        <taxon>Actinomycetes</taxon>
        <taxon>Propionibacteriales</taxon>
        <taxon>Nocardioidaceae</taxon>
        <taxon>Thermasporomyces</taxon>
    </lineage>
</organism>
<dbReference type="RefSeq" id="WP_115849893.1">
    <property type="nucleotide sequence ID" value="NZ_QTUC01000001.1"/>
</dbReference>
<reference evidence="2 3" key="1">
    <citation type="submission" date="2018-08" db="EMBL/GenBank/DDBJ databases">
        <title>Sequencing the genomes of 1000 actinobacteria strains.</title>
        <authorList>
            <person name="Klenk H.-P."/>
        </authorList>
    </citation>
    <scope>NUCLEOTIDE SEQUENCE [LARGE SCALE GENOMIC DNA]</scope>
    <source>
        <strain evidence="2 3">DSM 22891</strain>
    </source>
</reference>
<feature type="transmembrane region" description="Helical" evidence="1">
    <location>
        <begin position="117"/>
        <end position="143"/>
    </location>
</feature>
<gene>
    <name evidence="2" type="ORF">DFJ64_1625</name>
</gene>
<keyword evidence="3" id="KW-1185">Reference proteome</keyword>
<proteinExistence type="predicted"/>
<evidence type="ECO:0000313" key="3">
    <source>
        <dbReference type="Proteomes" id="UP000256485"/>
    </source>
</evidence>
<keyword evidence="1" id="KW-1133">Transmembrane helix</keyword>
<evidence type="ECO:0000256" key="1">
    <source>
        <dbReference type="SAM" id="Phobius"/>
    </source>
</evidence>
<dbReference type="EMBL" id="QTUC01000001">
    <property type="protein sequence ID" value="REF36223.1"/>
    <property type="molecule type" value="Genomic_DNA"/>
</dbReference>